<reference evidence="1 2" key="1">
    <citation type="submission" date="2017-03" db="EMBL/GenBank/DDBJ databases">
        <title>WGS assembly of Porphyra umbilicalis.</title>
        <authorList>
            <person name="Brawley S.H."/>
            <person name="Blouin N.A."/>
            <person name="Ficko-Blean E."/>
            <person name="Wheeler G.L."/>
            <person name="Lohr M."/>
            <person name="Goodson H.V."/>
            <person name="Jenkins J.W."/>
            <person name="Blaby-Haas C.E."/>
            <person name="Helliwell K.E."/>
            <person name="Chan C."/>
            <person name="Marriage T."/>
            <person name="Bhattacharya D."/>
            <person name="Klein A.S."/>
            <person name="Badis Y."/>
            <person name="Brodie J."/>
            <person name="Cao Y."/>
            <person name="Collen J."/>
            <person name="Dittami S.M."/>
            <person name="Gachon C.M."/>
            <person name="Green B.R."/>
            <person name="Karpowicz S."/>
            <person name="Kim J.W."/>
            <person name="Kudahl U."/>
            <person name="Lin S."/>
            <person name="Michel G."/>
            <person name="Mittag M."/>
            <person name="Olson B.J."/>
            <person name="Pangilinan J."/>
            <person name="Peng Y."/>
            <person name="Qiu H."/>
            <person name="Shu S."/>
            <person name="Singer J.T."/>
            <person name="Smith A.G."/>
            <person name="Sprecher B.N."/>
            <person name="Wagner V."/>
            <person name="Wang W."/>
            <person name="Wang Z.-Y."/>
            <person name="Yan J."/>
            <person name="Yarish C."/>
            <person name="Zoeuner-Riek S."/>
            <person name="Zhuang Y."/>
            <person name="Zou Y."/>
            <person name="Lindquist E.A."/>
            <person name="Grimwood J."/>
            <person name="Barry K."/>
            <person name="Rokhsar D.S."/>
            <person name="Schmutz J."/>
            <person name="Stiller J.W."/>
            <person name="Grossman A.R."/>
            <person name="Prochnik S.E."/>
        </authorList>
    </citation>
    <scope>NUCLEOTIDE SEQUENCE [LARGE SCALE GENOMIC DNA]</scope>
    <source>
        <strain evidence="1">4086291</strain>
    </source>
</reference>
<sequence length="75" mass="8368">MLLPAQDFEQLRRAQQKARTSTACVSRKERVLDFVAPLKHVVGPPNRVPVDLKKLRDAIILDALPNAALVLVCPR</sequence>
<keyword evidence="2" id="KW-1185">Reference proteome</keyword>
<dbReference type="EMBL" id="KV918993">
    <property type="protein sequence ID" value="OSX73481.1"/>
    <property type="molecule type" value="Genomic_DNA"/>
</dbReference>
<proteinExistence type="predicted"/>
<evidence type="ECO:0000313" key="2">
    <source>
        <dbReference type="Proteomes" id="UP000218209"/>
    </source>
</evidence>
<organism evidence="1 2">
    <name type="scientific">Porphyra umbilicalis</name>
    <name type="common">Purple laver</name>
    <name type="synonym">Red alga</name>
    <dbReference type="NCBI Taxonomy" id="2786"/>
    <lineage>
        <taxon>Eukaryota</taxon>
        <taxon>Rhodophyta</taxon>
        <taxon>Bangiophyceae</taxon>
        <taxon>Bangiales</taxon>
        <taxon>Bangiaceae</taxon>
        <taxon>Porphyra</taxon>
    </lineage>
</organism>
<evidence type="ECO:0000313" key="1">
    <source>
        <dbReference type="EMBL" id="OSX73481.1"/>
    </source>
</evidence>
<name>A0A1X6NXY4_PORUM</name>
<gene>
    <name evidence="1" type="ORF">BU14_0342s0001</name>
</gene>
<protein>
    <submittedName>
        <fullName evidence="1">Uncharacterized protein</fullName>
    </submittedName>
</protein>
<dbReference type="AlphaFoldDB" id="A0A1X6NXY4"/>
<dbReference type="Proteomes" id="UP000218209">
    <property type="component" value="Unassembled WGS sequence"/>
</dbReference>
<accession>A0A1X6NXY4</accession>